<evidence type="ECO:0000259" key="5">
    <source>
        <dbReference type="SMART" id="SM00827"/>
    </source>
</evidence>
<name>A0ABV5ANA4_9BACL</name>
<keyword evidence="3 6" id="KW-0012">Acyltransferase</keyword>
<dbReference type="NCBIfam" id="TIGR00128">
    <property type="entry name" value="fabD"/>
    <property type="match status" value="1"/>
</dbReference>
<dbReference type="InterPro" id="IPR004410">
    <property type="entry name" value="Malonyl_CoA-ACP_transAc_FabD"/>
</dbReference>
<dbReference type="InterPro" id="IPR016036">
    <property type="entry name" value="Malonyl_transacylase_ACP-bd"/>
</dbReference>
<sequence length="416" mass="46242">MIKLGIMFSGQGSQYAGMGRSLAAKSAIARRIFDQASNILGYDLTAVMNETGSDRLEQTEYAQPAIFAYSYAWYQMLVEETFLAPAFGAGHSLGELTALACAEVLPFEEALRLIQKRGTCMQRATESGFGRMAAIKGVHVSVIEEVCARLSDPERLVQISNYNSADQTVISGESQQVQHAVDLLVKLGGTAYPLHVSAPFHTPYMNSANAEFTAALQHVNVANGSWPVISNVDAQPYRDKKYVRAGLQSHMLHPVRWSESIACMLRQGVNVLIEIGPRAALRNTIRQAYPHIRSFSVDHDYDEIIEILRDLQQQSRSTVTAACLSMAQLIPNRNSIMDEYTSGVVHACQQLTNRNLHMQQEGWHETEEERREALQLLQGILRTKKATEEEAWNCYMQISAETGLPLSAVIQEHAVK</sequence>
<accession>A0ABV5ANA4</accession>
<evidence type="ECO:0000256" key="2">
    <source>
        <dbReference type="ARBA" id="ARBA00022679"/>
    </source>
</evidence>
<organism evidence="6 7">
    <name type="scientific">Paenibacillus enshidis</name>
    <dbReference type="NCBI Taxonomy" id="1458439"/>
    <lineage>
        <taxon>Bacteria</taxon>
        <taxon>Bacillati</taxon>
        <taxon>Bacillota</taxon>
        <taxon>Bacilli</taxon>
        <taxon>Bacillales</taxon>
        <taxon>Paenibacillaceae</taxon>
        <taxon>Paenibacillus</taxon>
    </lineage>
</organism>
<dbReference type="PANTHER" id="PTHR42681:SF1">
    <property type="entry name" value="MALONYL-COA-ACYL CARRIER PROTEIN TRANSACYLASE, MITOCHONDRIAL"/>
    <property type="match status" value="1"/>
</dbReference>
<evidence type="ECO:0000313" key="6">
    <source>
        <dbReference type="EMBL" id="MFB5265658.1"/>
    </source>
</evidence>
<dbReference type="InterPro" id="IPR050858">
    <property type="entry name" value="Mal-CoA-ACP_Trans/PKS_FabD"/>
</dbReference>
<dbReference type="InterPro" id="IPR014043">
    <property type="entry name" value="Acyl_transferase_dom"/>
</dbReference>
<proteinExistence type="predicted"/>
<dbReference type="Gene3D" id="3.40.366.10">
    <property type="entry name" value="Malonyl-Coenzyme A Acyl Carrier Protein, domain 2"/>
    <property type="match status" value="1"/>
</dbReference>
<evidence type="ECO:0000256" key="1">
    <source>
        <dbReference type="ARBA" id="ARBA00013258"/>
    </source>
</evidence>
<reference evidence="6 7" key="1">
    <citation type="submission" date="2024-09" db="EMBL/GenBank/DDBJ databases">
        <title>Paenibacillus zeirhizospherea sp. nov., isolated from surface of the maize (Zea mays) roots in a horticulture field, Hungary.</title>
        <authorList>
            <person name="Marton D."/>
            <person name="Farkas M."/>
            <person name="Bedics A."/>
            <person name="Toth E."/>
            <person name="Tancsics A."/>
            <person name="Boka K."/>
            <person name="Maroti G."/>
            <person name="Kriszt B."/>
            <person name="Cserhati M."/>
        </authorList>
    </citation>
    <scope>NUCLEOTIDE SEQUENCE [LARGE SCALE GENOMIC DNA]</scope>
    <source>
        <strain evidence="6 7">KCTC 33519</strain>
    </source>
</reference>
<gene>
    <name evidence="6" type="primary">fabD</name>
    <name evidence="6" type="ORF">ACE41H_02495</name>
</gene>
<dbReference type="SUPFAM" id="SSF52151">
    <property type="entry name" value="FabD/lysophospholipase-like"/>
    <property type="match status" value="1"/>
</dbReference>
<evidence type="ECO:0000256" key="4">
    <source>
        <dbReference type="ARBA" id="ARBA00048462"/>
    </source>
</evidence>
<keyword evidence="2 6" id="KW-0808">Transferase</keyword>
<dbReference type="EC" id="2.3.1.39" evidence="1"/>
<dbReference type="SMART" id="SM00827">
    <property type="entry name" value="PKS_AT"/>
    <property type="match status" value="1"/>
</dbReference>
<comment type="caution">
    <text evidence="6">The sequence shown here is derived from an EMBL/GenBank/DDBJ whole genome shotgun (WGS) entry which is preliminary data.</text>
</comment>
<dbReference type="Proteomes" id="UP001580346">
    <property type="component" value="Unassembled WGS sequence"/>
</dbReference>
<dbReference type="PANTHER" id="PTHR42681">
    <property type="entry name" value="MALONYL-COA-ACYL CARRIER PROTEIN TRANSACYLASE, MITOCHONDRIAL"/>
    <property type="match status" value="1"/>
</dbReference>
<dbReference type="Pfam" id="PF00698">
    <property type="entry name" value="Acyl_transf_1"/>
    <property type="match status" value="1"/>
</dbReference>
<dbReference type="EMBL" id="JBHHMI010000001">
    <property type="protein sequence ID" value="MFB5265658.1"/>
    <property type="molecule type" value="Genomic_DNA"/>
</dbReference>
<dbReference type="InterPro" id="IPR001227">
    <property type="entry name" value="Ac_transferase_dom_sf"/>
</dbReference>
<evidence type="ECO:0000313" key="7">
    <source>
        <dbReference type="Proteomes" id="UP001580346"/>
    </source>
</evidence>
<dbReference type="InterPro" id="IPR016035">
    <property type="entry name" value="Acyl_Trfase/lysoPLipase"/>
</dbReference>
<dbReference type="RefSeq" id="WP_375353106.1">
    <property type="nucleotide sequence ID" value="NZ_JBHHMI010000001.1"/>
</dbReference>
<comment type="catalytic activity">
    <reaction evidence="4">
        <text>holo-[ACP] + malonyl-CoA = malonyl-[ACP] + CoA</text>
        <dbReference type="Rhea" id="RHEA:41792"/>
        <dbReference type="Rhea" id="RHEA-COMP:9623"/>
        <dbReference type="Rhea" id="RHEA-COMP:9685"/>
        <dbReference type="ChEBI" id="CHEBI:57287"/>
        <dbReference type="ChEBI" id="CHEBI:57384"/>
        <dbReference type="ChEBI" id="CHEBI:64479"/>
        <dbReference type="ChEBI" id="CHEBI:78449"/>
        <dbReference type="EC" id="2.3.1.39"/>
    </reaction>
</comment>
<feature type="domain" description="Malonyl-CoA:ACP transacylase (MAT)" evidence="5">
    <location>
        <begin position="7"/>
        <end position="328"/>
    </location>
</feature>
<protein>
    <recommendedName>
        <fullName evidence="1">[acyl-carrier-protein] S-malonyltransferase</fullName>
        <ecNumber evidence="1">2.3.1.39</ecNumber>
    </recommendedName>
</protein>
<dbReference type="GO" id="GO:0004314">
    <property type="term" value="F:[acyl-carrier-protein] S-malonyltransferase activity"/>
    <property type="evidence" value="ECO:0007669"/>
    <property type="project" value="UniProtKB-EC"/>
</dbReference>
<keyword evidence="7" id="KW-1185">Reference proteome</keyword>
<dbReference type="Gene3D" id="3.30.70.250">
    <property type="entry name" value="Malonyl-CoA ACP transacylase, ACP-binding"/>
    <property type="match status" value="1"/>
</dbReference>
<evidence type="ECO:0000256" key="3">
    <source>
        <dbReference type="ARBA" id="ARBA00023315"/>
    </source>
</evidence>
<dbReference type="SUPFAM" id="SSF55048">
    <property type="entry name" value="Probable ACP-binding domain of malonyl-CoA ACP transacylase"/>
    <property type="match status" value="1"/>
</dbReference>